<comment type="caution">
    <text evidence="3">The sequence shown here is derived from an EMBL/GenBank/DDBJ whole genome shotgun (WGS) entry which is preliminary data.</text>
</comment>
<organism evidence="3 4">
    <name type="scientific">Nakamurella aerolata</name>
    <dbReference type="NCBI Taxonomy" id="1656892"/>
    <lineage>
        <taxon>Bacteria</taxon>
        <taxon>Bacillati</taxon>
        <taxon>Actinomycetota</taxon>
        <taxon>Actinomycetes</taxon>
        <taxon>Nakamurellales</taxon>
        <taxon>Nakamurellaceae</taxon>
        <taxon>Nakamurella</taxon>
    </lineage>
</organism>
<proteinExistence type="predicted"/>
<reference evidence="3 4" key="1">
    <citation type="submission" date="2020-05" db="EMBL/GenBank/DDBJ databases">
        <title>Nakamurella sp. DB0629 isolated from air conditioner.</title>
        <authorList>
            <person name="Kim D.H."/>
            <person name="Kim D.-U."/>
        </authorList>
    </citation>
    <scope>NUCLEOTIDE SEQUENCE [LARGE SCALE GENOMIC DNA]</scope>
    <source>
        <strain evidence="3 4">DB0629</strain>
    </source>
</reference>
<feature type="compositionally biased region" description="Basic and acidic residues" evidence="2">
    <location>
        <begin position="54"/>
        <end position="63"/>
    </location>
</feature>
<evidence type="ECO:0000313" key="4">
    <source>
        <dbReference type="Proteomes" id="UP000562984"/>
    </source>
</evidence>
<accession>A0A849A9J9</accession>
<dbReference type="RefSeq" id="WP_171199947.1">
    <property type="nucleotide sequence ID" value="NZ_JABEND010000005.1"/>
</dbReference>
<protein>
    <submittedName>
        <fullName evidence="3">Uncharacterized protein</fullName>
    </submittedName>
</protein>
<sequence length="155" mass="16037">MPTMPAVSGSSVHSADAATDGASGAAVPTNGAADLLPPHHSGDHSSSTPEAEDTERSAPDHTLDQQLAALPPQLALYFRDLLRGLEAEAGDARAEVREVRAALESDIARLRLHAAGLQGRVDELQAECDRLRAAGHGAGASLARRAAGVARRALR</sequence>
<gene>
    <name evidence="3" type="ORF">HKD39_11280</name>
</gene>
<feature type="region of interest" description="Disordered" evidence="2">
    <location>
        <begin position="1"/>
        <end position="66"/>
    </location>
</feature>
<dbReference type="AlphaFoldDB" id="A0A849A9J9"/>
<feature type="compositionally biased region" description="Low complexity" evidence="2">
    <location>
        <begin position="14"/>
        <end position="26"/>
    </location>
</feature>
<dbReference type="EMBL" id="JABEND010000005">
    <property type="protein sequence ID" value="NNG36286.1"/>
    <property type="molecule type" value="Genomic_DNA"/>
</dbReference>
<evidence type="ECO:0000256" key="2">
    <source>
        <dbReference type="SAM" id="MobiDB-lite"/>
    </source>
</evidence>
<keyword evidence="1" id="KW-0175">Coiled coil</keyword>
<dbReference type="Proteomes" id="UP000562984">
    <property type="component" value="Unassembled WGS sequence"/>
</dbReference>
<evidence type="ECO:0000256" key="1">
    <source>
        <dbReference type="SAM" id="Coils"/>
    </source>
</evidence>
<feature type="coiled-coil region" evidence="1">
    <location>
        <begin position="82"/>
        <end position="134"/>
    </location>
</feature>
<evidence type="ECO:0000313" key="3">
    <source>
        <dbReference type="EMBL" id="NNG36286.1"/>
    </source>
</evidence>
<keyword evidence="4" id="KW-1185">Reference proteome</keyword>
<name>A0A849A9J9_9ACTN</name>